<name>A0ABW2JXI1_9ACTN</name>
<feature type="region of interest" description="Disordered" evidence="1">
    <location>
        <begin position="146"/>
        <end position="176"/>
    </location>
</feature>
<gene>
    <name evidence="2" type="ORF">ACFQVC_38500</name>
</gene>
<protein>
    <submittedName>
        <fullName evidence="2">Uncharacterized protein</fullName>
    </submittedName>
</protein>
<dbReference type="RefSeq" id="WP_381839954.1">
    <property type="nucleotide sequence ID" value="NZ_JBHTCF010000028.1"/>
</dbReference>
<evidence type="ECO:0000256" key="1">
    <source>
        <dbReference type="SAM" id="MobiDB-lite"/>
    </source>
</evidence>
<accession>A0ABW2JXI1</accession>
<organism evidence="2 3">
    <name type="scientific">Streptomyces monticola</name>
    <dbReference type="NCBI Taxonomy" id="2666263"/>
    <lineage>
        <taxon>Bacteria</taxon>
        <taxon>Bacillati</taxon>
        <taxon>Actinomycetota</taxon>
        <taxon>Actinomycetes</taxon>
        <taxon>Kitasatosporales</taxon>
        <taxon>Streptomycetaceae</taxon>
        <taxon>Streptomyces</taxon>
    </lineage>
</organism>
<dbReference type="Proteomes" id="UP001596523">
    <property type="component" value="Unassembled WGS sequence"/>
</dbReference>
<proteinExistence type="predicted"/>
<feature type="compositionally biased region" description="Basic and acidic residues" evidence="1">
    <location>
        <begin position="163"/>
        <end position="174"/>
    </location>
</feature>
<sequence>MPTRKLLRKKKARWGMSGAAVLLLGGGGVVAYEEYDDSDLVCCAPPPLHGIPRGPDGEIDIASQSVRTEVLADHDFSLHVRPGGGAADWRLADSGESDGVLRAKGEKTVKGTHYFTFRALRTGTARVVLAEADGDRTMTYPVEVKEGSHLGRVAEDPLPDQSGPREPDRSRTADGDFAGTLTMRAHEDVRVANRYDNQPGYTWQVVREPDASLVRLDGTVRSSGDPAAVRQDWYSFYARAEGTTTVKLFGCYRCEDGSKAESAESRKFSVTKTLTIKVR</sequence>
<reference evidence="3" key="1">
    <citation type="journal article" date="2019" name="Int. J. Syst. Evol. Microbiol.">
        <title>The Global Catalogue of Microorganisms (GCM) 10K type strain sequencing project: providing services to taxonomists for standard genome sequencing and annotation.</title>
        <authorList>
            <consortium name="The Broad Institute Genomics Platform"/>
            <consortium name="The Broad Institute Genome Sequencing Center for Infectious Disease"/>
            <person name="Wu L."/>
            <person name="Ma J."/>
        </authorList>
    </citation>
    <scope>NUCLEOTIDE SEQUENCE [LARGE SCALE GENOMIC DNA]</scope>
    <source>
        <strain evidence="3">SYNS20</strain>
    </source>
</reference>
<feature type="compositionally biased region" description="Basic and acidic residues" evidence="1">
    <location>
        <begin position="146"/>
        <end position="155"/>
    </location>
</feature>
<evidence type="ECO:0000313" key="2">
    <source>
        <dbReference type="EMBL" id="MFC7310096.1"/>
    </source>
</evidence>
<comment type="caution">
    <text evidence="2">The sequence shown here is derived from an EMBL/GenBank/DDBJ whole genome shotgun (WGS) entry which is preliminary data.</text>
</comment>
<keyword evidence="3" id="KW-1185">Reference proteome</keyword>
<dbReference type="EMBL" id="JBHTCF010000028">
    <property type="protein sequence ID" value="MFC7310096.1"/>
    <property type="molecule type" value="Genomic_DNA"/>
</dbReference>
<evidence type="ECO:0000313" key="3">
    <source>
        <dbReference type="Proteomes" id="UP001596523"/>
    </source>
</evidence>